<keyword evidence="4" id="KW-0238">DNA-binding</keyword>
<dbReference type="PANTHER" id="PTHR46577:SF1">
    <property type="entry name" value="HTH-TYPE TRANSCRIPTIONAL REGULATORY PROTEIN GABR"/>
    <property type="match status" value="1"/>
</dbReference>
<dbReference type="EMBL" id="AFIJ01000038">
    <property type="protein sequence ID" value="EGL39382.1"/>
    <property type="molecule type" value="Genomic_DNA"/>
</dbReference>
<dbReference type="PANTHER" id="PTHR46577">
    <property type="entry name" value="HTH-TYPE TRANSCRIPTIONAL REGULATORY PROTEIN GABR"/>
    <property type="match status" value="1"/>
</dbReference>
<dbReference type="PRINTS" id="PR00035">
    <property type="entry name" value="HTHGNTR"/>
</dbReference>
<comment type="similarity">
    <text evidence="1">In the C-terminal section; belongs to the class-I pyridoxal-phosphate-dependent aminotransferase family.</text>
</comment>
<comment type="caution">
    <text evidence="7">The sequence shown here is derived from an EMBL/GenBank/DDBJ whole genome shotgun (WGS) entry which is preliminary data.</text>
</comment>
<proteinExistence type="inferred from homology"/>
<evidence type="ECO:0000259" key="6">
    <source>
        <dbReference type="PROSITE" id="PS50949"/>
    </source>
</evidence>
<dbReference type="SMART" id="SM00345">
    <property type="entry name" value="HTH_GNTR"/>
    <property type="match status" value="1"/>
</dbReference>
<dbReference type="Proteomes" id="UP000004018">
    <property type="component" value="Unassembled WGS sequence"/>
</dbReference>
<dbReference type="CDD" id="cd07377">
    <property type="entry name" value="WHTH_GntR"/>
    <property type="match status" value="1"/>
</dbReference>
<keyword evidence="8" id="KW-1185">Reference proteome</keyword>
<name>A0ABN0CYY5_9FIRM</name>
<keyword evidence="2" id="KW-0663">Pyridoxal phosphate</keyword>
<dbReference type="InterPro" id="IPR015424">
    <property type="entry name" value="PyrdxlP-dep_Trfase"/>
</dbReference>
<dbReference type="InterPro" id="IPR015421">
    <property type="entry name" value="PyrdxlP-dep_Trfase_major"/>
</dbReference>
<dbReference type="Pfam" id="PF00155">
    <property type="entry name" value="Aminotran_1_2"/>
    <property type="match status" value="1"/>
</dbReference>
<keyword evidence="3" id="KW-0805">Transcription regulation</keyword>
<evidence type="ECO:0000256" key="3">
    <source>
        <dbReference type="ARBA" id="ARBA00023015"/>
    </source>
</evidence>
<keyword evidence="5" id="KW-0804">Transcription</keyword>
<evidence type="ECO:0000313" key="8">
    <source>
        <dbReference type="Proteomes" id="UP000004018"/>
    </source>
</evidence>
<feature type="domain" description="HTH gntR-type" evidence="6">
    <location>
        <begin position="10"/>
        <end position="78"/>
    </location>
</feature>
<evidence type="ECO:0000256" key="5">
    <source>
        <dbReference type="ARBA" id="ARBA00023163"/>
    </source>
</evidence>
<dbReference type="Gene3D" id="3.40.640.10">
    <property type="entry name" value="Type I PLP-dependent aspartate aminotransferase-like (Major domain)"/>
    <property type="match status" value="1"/>
</dbReference>
<dbReference type="Pfam" id="PF00392">
    <property type="entry name" value="GntR"/>
    <property type="match status" value="1"/>
</dbReference>
<dbReference type="SUPFAM" id="SSF46785">
    <property type="entry name" value="Winged helix' DNA-binding domain"/>
    <property type="match status" value="1"/>
</dbReference>
<dbReference type="PROSITE" id="PS50949">
    <property type="entry name" value="HTH_GNTR"/>
    <property type="match status" value="1"/>
</dbReference>
<dbReference type="InterPro" id="IPR036388">
    <property type="entry name" value="WH-like_DNA-bd_sf"/>
</dbReference>
<dbReference type="InterPro" id="IPR051446">
    <property type="entry name" value="HTH_trans_reg/aminotransferase"/>
</dbReference>
<protein>
    <submittedName>
        <fullName evidence="7">Transcriptional regulator, GntR family</fullName>
    </submittedName>
</protein>
<accession>A0ABN0CYY5</accession>
<evidence type="ECO:0000256" key="4">
    <source>
        <dbReference type="ARBA" id="ARBA00023125"/>
    </source>
</evidence>
<organism evidence="7 8">
    <name type="scientific">Megasphaera lornae</name>
    <dbReference type="NCBI Taxonomy" id="1000568"/>
    <lineage>
        <taxon>Bacteria</taxon>
        <taxon>Bacillati</taxon>
        <taxon>Bacillota</taxon>
        <taxon>Negativicutes</taxon>
        <taxon>Veillonellales</taxon>
        <taxon>Veillonellaceae</taxon>
        <taxon>Megasphaera</taxon>
    </lineage>
</organism>
<reference evidence="7 8" key="1">
    <citation type="submission" date="2011-04" db="EMBL/GenBank/DDBJ databases">
        <authorList>
            <person name="Harkins D.M."/>
            <person name="Madupu R."/>
            <person name="Durkin A.S."/>
            <person name="Torralba M."/>
            <person name="Methe B."/>
            <person name="Sutton G.G."/>
            <person name="Nelson K.E."/>
        </authorList>
    </citation>
    <scope>NUCLEOTIDE SEQUENCE [LARGE SCALE GENOMIC DNA]</scope>
    <source>
        <strain evidence="7 8">UPII 199-6</strain>
    </source>
</reference>
<evidence type="ECO:0000256" key="1">
    <source>
        <dbReference type="ARBA" id="ARBA00005384"/>
    </source>
</evidence>
<dbReference type="Gene3D" id="1.10.10.10">
    <property type="entry name" value="Winged helix-like DNA-binding domain superfamily/Winged helix DNA-binding domain"/>
    <property type="match status" value="1"/>
</dbReference>
<evidence type="ECO:0000313" key="7">
    <source>
        <dbReference type="EMBL" id="EGL39382.1"/>
    </source>
</evidence>
<sequence length="467" mass="53307">MLQIDKQAGAPYYVQIYEYFRCEIEQGRLTAGVRLPSVRELAERIQVSKMTVEKAYRQLAAEGYILRHHKARYEVTYLERAVSHKLTVVNPGQAQWQKKTYLYDFGSGDMDMEGFPLGLWRKYMNRVLADPVYLAACDDEQGVPALRAALSKYIYETRGVQARPEHIVIAAGTTALLRILTTILKAEYSEIAVENPGFRLGREVFRSAGYTIFPVSVERGILDIDALQHSRAQVLYISPSHQFPTGAVMMADVRHRLIAWIKERKGIIIEDDYDSELRYYGRPVPALQGLDGGEHVVYMGSLSKILPFFVRVSYMVLPARLWRVYQEHISLFRQGASVPEQCVLATYISTGELNRQVRRLRKSYQVKGNQLEGLLRRAFGDAVHVRPVVSGVYCHVHIRSSRSTRELVEAAAQQGCRVLPVQLFYETPAVEDKREFLLSFTKIPASRLFDAVQALYQAWNERGNNHV</sequence>
<dbReference type="SUPFAM" id="SSF53383">
    <property type="entry name" value="PLP-dependent transferases"/>
    <property type="match status" value="1"/>
</dbReference>
<dbReference type="InterPro" id="IPR004839">
    <property type="entry name" value="Aminotransferase_I/II_large"/>
</dbReference>
<dbReference type="InterPro" id="IPR036390">
    <property type="entry name" value="WH_DNA-bd_sf"/>
</dbReference>
<dbReference type="CDD" id="cd00609">
    <property type="entry name" value="AAT_like"/>
    <property type="match status" value="1"/>
</dbReference>
<dbReference type="RefSeq" id="WP_007391548.1">
    <property type="nucleotide sequence ID" value="NZ_AFIJ01000038.1"/>
</dbReference>
<gene>
    <name evidence="7" type="ORF">HMPREF1039_0922</name>
</gene>
<dbReference type="InterPro" id="IPR000524">
    <property type="entry name" value="Tscrpt_reg_HTH_GntR"/>
</dbReference>
<evidence type="ECO:0000256" key="2">
    <source>
        <dbReference type="ARBA" id="ARBA00022898"/>
    </source>
</evidence>